<dbReference type="Gene3D" id="3.40.50.10940">
    <property type="match status" value="1"/>
</dbReference>
<proteinExistence type="inferred from homology"/>
<dbReference type="Pfam" id="PF24856">
    <property type="entry name" value="AraA_central"/>
    <property type="match status" value="1"/>
</dbReference>
<dbReference type="Pfam" id="PF02610">
    <property type="entry name" value="AraA_N"/>
    <property type="match status" value="1"/>
</dbReference>
<evidence type="ECO:0000256" key="3">
    <source>
        <dbReference type="ARBA" id="ARBA00023211"/>
    </source>
</evidence>
<feature type="binding site" evidence="6">
    <location>
        <position position="336"/>
    </location>
    <ligand>
        <name>Mn(2+)</name>
        <dbReference type="ChEBI" id="CHEBI:29035"/>
    </ligand>
</feature>
<feature type="domain" description="L-arabinose isomerase N-terminal" evidence="7">
    <location>
        <begin position="38"/>
        <end position="204"/>
    </location>
</feature>
<dbReference type="InterPro" id="IPR009015">
    <property type="entry name" value="Fucose_isomerase_N/cen_sf"/>
</dbReference>
<keyword evidence="4 6" id="KW-0413">Isomerase</keyword>
<dbReference type="InterPro" id="IPR003762">
    <property type="entry name" value="Lara_isomerase"/>
</dbReference>
<feature type="binding site" evidence="6">
    <location>
        <position position="380"/>
    </location>
    <ligand>
        <name>Mn(2+)</name>
        <dbReference type="ChEBI" id="CHEBI:29035"/>
    </ligand>
</feature>
<dbReference type="Proteomes" id="UP001501772">
    <property type="component" value="Unassembled WGS sequence"/>
</dbReference>
<name>A0ABP8BH91_9SPHI</name>
<dbReference type="EC" id="5.3.1.4" evidence="6"/>
<dbReference type="InterPro" id="IPR024664">
    <property type="entry name" value="Ara_Isoase_C"/>
</dbReference>
<reference evidence="11" key="1">
    <citation type="journal article" date="2019" name="Int. J. Syst. Evol. Microbiol.">
        <title>The Global Catalogue of Microorganisms (GCM) 10K type strain sequencing project: providing services to taxonomists for standard genome sequencing and annotation.</title>
        <authorList>
            <consortium name="The Broad Institute Genomics Platform"/>
            <consortium name="The Broad Institute Genome Sequencing Center for Infectious Disease"/>
            <person name="Wu L."/>
            <person name="Ma J."/>
        </authorList>
    </citation>
    <scope>NUCLEOTIDE SEQUENCE [LARGE SCALE GENOMIC DNA]</scope>
    <source>
        <strain evidence="11">JCM 17626</strain>
    </source>
</reference>
<dbReference type="InterPro" id="IPR055389">
    <property type="entry name" value="AraA_N"/>
</dbReference>
<keyword evidence="3 6" id="KW-0464">Manganese</keyword>
<feature type="binding site" evidence="6">
    <location>
        <position position="479"/>
    </location>
    <ligand>
        <name>Mn(2+)</name>
        <dbReference type="ChEBI" id="CHEBI:29035"/>
    </ligand>
</feature>
<comment type="pathway">
    <text evidence="6">Carbohydrate degradation; L-arabinose degradation via L-ribulose; D-xylulose 5-phosphate from L-arabinose (bacterial route): step 1/3.</text>
</comment>
<dbReference type="Pfam" id="PF11762">
    <property type="entry name" value="Arabinose_Iso_C"/>
    <property type="match status" value="1"/>
</dbReference>
<evidence type="ECO:0000256" key="6">
    <source>
        <dbReference type="HAMAP-Rule" id="MF_00519"/>
    </source>
</evidence>
<sequence>MNYGTLLSKKEKSISVCEDTDLGLNKNNIIMIDLKKLQVWFITGTQHLYGEETLKQVAEHAQQVADSLNQNGHISVSVVYKPIVKTTEEIFETLQQANTDKNCIGVITWMHTFSPAKMWIRGLNVLQKPLLHLHTQFNRDIPWNSIDMDFMNLNQSAHGDREFGFMVTRMRKDRKVVVGHWQDEEVAKQIDTWCRAAAGWNDWQGAKFVRFGDNMRFVAVTDGDKVEAEMKFGFSVNTYGIGDLVAVINGINEDAIQALLKEYEETYEMAADLKVGGDRHSSVYEAAKIELGLRKFLEDGGFKGFSDTFEDLHGMIQLPGIAAQRLMADGYGFAGEGDWKTSALVRACKVMGAGLPGGNAFMEDYTYHFDPANSMVLGSHMLEVDASLANGKASLEVHPLGIGGKADPARLVFNVAGGDALNASLIDMGNRFRLLVNEVKAVEAEHDLPNLPVARVLWKPLPDMKTGCAAWIYAGGAHHTAYSQNLTTEHLLDFANIAGLEYVNIGADTKINQFRNELHWNEVFYK</sequence>
<evidence type="ECO:0000256" key="2">
    <source>
        <dbReference type="ARBA" id="ARBA00022935"/>
    </source>
</evidence>
<dbReference type="NCBIfam" id="NF002795">
    <property type="entry name" value="PRK02929.1"/>
    <property type="match status" value="1"/>
</dbReference>
<evidence type="ECO:0000256" key="1">
    <source>
        <dbReference type="ARBA" id="ARBA00022723"/>
    </source>
</evidence>
<comment type="function">
    <text evidence="6">Catalyzes the conversion of L-arabinose to L-ribulose.</text>
</comment>
<comment type="catalytic activity">
    <reaction evidence="6">
        <text>beta-L-arabinopyranose = L-ribulose</text>
        <dbReference type="Rhea" id="RHEA:14821"/>
        <dbReference type="ChEBI" id="CHEBI:16880"/>
        <dbReference type="ChEBI" id="CHEBI:40886"/>
        <dbReference type="EC" id="5.3.1.4"/>
    </reaction>
</comment>
<comment type="cofactor">
    <cofactor evidence="6">
        <name>Mn(2+)</name>
        <dbReference type="ChEBI" id="CHEBI:29035"/>
    </cofactor>
    <text evidence="6">Binds 1 Mn(2+) ion per subunit.</text>
</comment>
<dbReference type="SUPFAM" id="SSF50443">
    <property type="entry name" value="FucI/AraA C-terminal domain-like"/>
    <property type="match status" value="1"/>
</dbReference>
<protein>
    <recommendedName>
        <fullName evidence="6">L-arabinose isomerase</fullName>
        <ecNumber evidence="6">5.3.1.4</ecNumber>
    </recommendedName>
</protein>
<evidence type="ECO:0000256" key="5">
    <source>
        <dbReference type="ARBA" id="ARBA00023277"/>
    </source>
</evidence>
<comment type="caution">
    <text evidence="10">The sequence shown here is derived from an EMBL/GenBank/DDBJ whole genome shotgun (WGS) entry which is preliminary data.</text>
</comment>
<dbReference type="PANTHER" id="PTHR38464:SF1">
    <property type="entry name" value="L-ARABINOSE ISOMERASE"/>
    <property type="match status" value="1"/>
</dbReference>
<keyword evidence="1 6" id="KW-0479">Metal-binding</keyword>
<dbReference type="InterPro" id="IPR038583">
    <property type="entry name" value="AraA_N_sf"/>
</dbReference>
<accession>A0ABP8BH91</accession>
<evidence type="ECO:0000313" key="11">
    <source>
        <dbReference type="Proteomes" id="UP001501772"/>
    </source>
</evidence>
<feature type="binding site" evidence="6">
    <location>
        <position position="363"/>
    </location>
    <ligand>
        <name>Mn(2+)</name>
        <dbReference type="ChEBI" id="CHEBI:29035"/>
    </ligand>
</feature>
<evidence type="ECO:0000313" key="10">
    <source>
        <dbReference type="EMBL" id="GAA4206373.1"/>
    </source>
</evidence>
<organism evidence="10 11">
    <name type="scientific">Pedobacter jeongneungensis</name>
    <dbReference type="NCBI Taxonomy" id="947309"/>
    <lineage>
        <taxon>Bacteria</taxon>
        <taxon>Pseudomonadati</taxon>
        <taxon>Bacteroidota</taxon>
        <taxon>Sphingobacteriia</taxon>
        <taxon>Sphingobacteriales</taxon>
        <taxon>Sphingobacteriaceae</taxon>
        <taxon>Pedobacter</taxon>
    </lineage>
</organism>
<feature type="domain" description="L-arabinose isomerase central" evidence="9">
    <location>
        <begin position="207"/>
        <end position="354"/>
    </location>
</feature>
<feature type="domain" description="L-arabinose isomerase C-terminal" evidence="8">
    <location>
        <begin position="358"/>
        <end position="501"/>
    </location>
</feature>
<dbReference type="EMBL" id="BAABBY010000006">
    <property type="protein sequence ID" value="GAA4206373.1"/>
    <property type="molecule type" value="Genomic_DNA"/>
</dbReference>
<gene>
    <name evidence="6 10" type="primary">araA</name>
    <name evidence="10" type="ORF">GCM10022289_27230</name>
</gene>
<dbReference type="InterPro" id="IPR004216">
    <property type="entry name" value="Fuc/Ara_isomerase_C"/>
</dbReference>
<dbReference type="GO" id="GO:0016853">
    <property type="term" value="F:isomerase activity"/>
    <property type="evidence" value="ECO:0007669"/>
    <property type="project" value="UniProtKB-KW"/>
</dbReference>
<comment type="similarity">
    <text evidence="6">Belongs to the arabinose isomerase family.</text>
</comment>
<dbReference type="InterPro" id="IPR055390">
    <property type="entry name" value="AraA_central"/>
</dbReference>
<evidence type="ECO:0000259" key="7">
    <source>
        <dbReference type="Pfam" id="PF02610"/>
    </source>
</evidence>
<evidence type="ECO:0000256" key="4">
    <source>
        <dbReference type="ARBA" id="ARBA00023235"/>
    </source>
</evidence>
<dbReference type="PANTHER" id="PTHR38464">
    <property type="entry name" value="L-ARABINOSE ISOMERASE"/>
    <property type="match status" value="1"/>
</dbReference>
<dbReference type="SUPFAM" id="SSF53743">
    <property type="entry name" value="FucI/AraA N-terminal and middle domains"/>
    <property type="match status" value="1"/>
</dbReference>
<keyword evidence="11" id="KW-1185">Reference proteome</keyword>
<dbReference type="HAMAP" id="MF_00519">
    <property type="entry name" value="Arabinose_Isome"/>
    <property type="match status" value="1"/>
</dbReference>
<evidence type="ECO:0000259" key="8">
    <source>
        <dbReference type="Pfam" id="PF11762"/>
    </source>
</evidence>
<keyword evidence="2 6" id="KW-0054">Arabinose catabolism</keyword>
<evidence type="ECO:0000259" key="9">
    <source>
        <dbReference type="Pfam" id="PF24856"/>
    </source>
</evidence>
<dbReference type="CDD" id="cd03557">
    <property type="entry name" value="L-arabinose_isomerase"/>
    <property type="match status" value="1"/>
</dbReference>
<dbReference type="PIRSF" id="PIRSF001478">
    <property type="entry name" value="L-ara_isomerase"/>
    <property type="match status" value="1"/>
</dbReference>
<keyword evidence="5 6" id="KW-0119">Carbohydrate metabolism</keyword>